<name>A0A3M7REA4_BRAPC</name>
<comment type="domain">
    <text evidence="7">The Q motif is unique to and characteristic of the DEAD box family of RNA helicases and controls ATP binding and hydrolysis.</text>
</comment>
<evidence type="ECO:0000313" key="11">
    <source>
        <dbReference type="EMBL" id="RNA21860.1"/>
    </source>
</evidence>
<keyword evidence="5 7" id="KW-0694">RNA-binding</keyword>
<dbReference type="EC" id="3.6.4.13" evidence="7"/>
<feature type="compositionally biased region" description="Basic and acidic residues" evidence="8">
    <location>
        <begin position="513"/>
        <end position="530"/>
    </location>
</feature>
<evidence type="ECO:0000256" key="6">
    <source>
        <dbReference type="RuleBase" id="RU000492"/>
    </source>
</evidence>
<feature type="domain" description="Helicase ATP-binding" evidence="9">
    <location>
        <begin position="43"/>
        <end position="227"/>
    </location>
</feature>
<proteinExistence type="inferred from homology"/>
<evidence type="ECO:0000256" key="4">
    <source>
        <dbReference type="ARBA" id="ARBA00022840"/>
    </source>
</evidence>
<dbReference type="Pfam" id="PF00270">
    <property type="entry name" value="DEAD"/>
    <property type="match status" value="1"/>
</dbReference>
<reference evidence="11 12" key="1">
    <citation type="journal article" date="2018" name="Sci. Rep.">
        <title>Genomic signatures of local adaptation to the degree of environmental predictability in rotifers.</title>
        <authorList>
            <person name="Franch-Gras L."/>
            <person name="Hahn C."/>
            <person name="Garcia-Roger E.M."/>
            <person name="Carmona M.J."/>
            <person name="Serra M."/>
            <person name="Gomez A."/>
        </authorList>
    </citation>
    <scope>NUCLEOTIDE SEQUENCE [LARGE SCALE GENOMIC DNA]</scope>
    <source>
        <strain evidence="11">HYR1</strain>
    </source>
</reference>
<evidence type="ECO:0000313" key="12">
    <source>
        <dbReference type="Proteomes" id="UP000276133"/>
    </source>
</evidence>
<dbReference type="SMART" id="SM01178">
    <property type="entry name" value="DUF4217"/>
    <property type="match status" value="1"/>
</dbReference>
<evidence type="ECO:0000259" key="9">
    <source>
        <dbReference type="PROSITE" id="PS51192"/>
    </source>
</evidence>
<dbReference type="GO" id="GO:0003724">
    <property type="term" value="F:RNA helicase activity"/>
    <property type="evidence" value="ECO:0007669"/>
    <property type="project" value="UniProtKB-EC"/>
</dbReference>
<organism evidence="11 12">
    <name type="scientific">Brachionus plicatilis</name>
    <name type="common">Marine rotifer</name>
    <name type="synonym">Brachionus muelleri</name>
    <dbReference type="NCBI Taxonomy" id="10195"/>
    <lineage>
        <taxon>Eukaryota</taxon>
        <taxon>Metazoa</taxon>
        <taxon>Spiralia</taxon>
        <taxon>Gnathifera</taxon>
        <taxon>Rotifera</taxon>
        <taxon>Eurotatoria</taxon>
        <taxon>Monogononta</taxon>
        <taxon>Pseudotrocha</taxon>
        <taxon>Ploima</taxon>
        <taxon>Brachionidae</taxon>
        <taxon>Brachionus</taxon>
    </lineage>
</organism>
<dbReference type="PANTHER" id="PTHR24031">
    <property type="entry name" value="RNA HELICASE"/>
    <property type="match status" value="1"/>
</dbReference>
<keyword evidence="1 6" id="KW-0547">Nucleotide-binding</keyword>
<sequence length="579" mass="67069">MSKQDSKKPSDEWPDFLNPQVLDVVREKLQFDKMTPVQSVVIPIFSQQHKDVVVEAVTGSGKTLSFVVPIIEILLKRNKSEKFKKHDIGALILSPTRELAQQIHEVVNVFISNIGTFTSTLFVGGNSVSEDLKNFETNGANIIVATVGRFDDLLTRQNSTLLRKHLKSMEVLILDEADRLLDMGFKEGIENIFRHLPKQRKTGLFSATQTGEIDKLIRAGLRNPCNIQVRQKVNTQKTPLGLKNYYTIVQPEHKFHLLVEFLKMKKSCKHFVFMSCCASVQYFTQLLKIFLKDVQILSLHRKIKDKRTDVFNKFKKMQKGVLICTDILSRGIDIEDVDWVVQFDPPNTTTSFVHRCGRTARSNREGNAIVFLLPNEDSFVKFIKINQQVPLQEYSEFRSSHTKNFQDSLKKIHSVACKERELYEKGKLAFVSFIRAYTKHECSHIFQVKELDLEQLGKGFGLLHLPKMPEIGKEKHKKISAFCDIDISTIKYKNKEKEKQRVENAQKPKVKKIKMEKNKPWSNKTETRLKKEIRKKKKDLTEKKRKSSSLTEEDLDELNQDFKLLKKFKKNKNDDEILE</sequence>
<keyword evidence="12" id="KW-1185">Reference proteome</keyword>
<dbReference type="GO" id="GO:0005524">
    <property type="term" value="F:ATP binding"/>
    <property type="evidence" value="ECO:0007669"/>
    <property type="project" value="UniProtKB-UniRule"/>
</dbReference>
<dbReference type="SUPFAM" id="SSF52540">
    <property type="entry name" value="P-loop containing nucleoside triphosphate hydrolases"/>
    <property type="match status" value="1"/>
</dbReference>
<dbReference type="Pfam" id="PF00271">
    <property type="entry name" value="Helicase_C"/>
    <property type="match status" value="1"/>
</dbReference>
<feature type="compositionally biased region" description="Basic residues" evidence="8">
    <location>
        <begin position="531"/>
        <end position="547"/>
    </location>
</feature>
<comment type="function">
    <text evidence="7">RNA helicase.</text>
</comment>
<evidence type="ECO:0000256" key="5">
    <source>
        <dbReference type="ARBA" id="ARBA00022884"/>
    </source>
</evidence>
<dbReference type="InterPro" id="IPR014001">
    <property type="entry name" value="Helicase_ATP-bd"/>
</dbReference>
<accession>A0A3M7REA4</accession>
<feature type="region of interest" description="Disordered" evidence="8">
    <location>
        <begin position="497"/>
        <end position="552"/>
    </location>
</feature>
<dbReference type="InterPro" id="IPR000629">
    <property type="entry name" value="RNA-helicase_DEAD-box_CS"/>
</dbReference>
<dbReference type="SMART" id="SM00487">
    <property type="entry name" value="DEXDc"/>
    <property type="match status" value="1"/>
</dbReference>
<dbReference type="InterPro" id="IPR025313">
    <property type="entry name" value="SPB4-like_CTE"/>
</dbReference>
<evidence type="ECO:0000256" key="2">
    <source>
        <dbReference type="ARBA" id="ARBA00022801"/>
    </source>
</evidence>
<evidence type="ECO:0000256" key="3">
    <source>
        <dbReference type="ARBA" id="ARBA00022806"/>
    </source>
</evidence>
<dbReference type="InterPro" id="IPR011545">
    <property type="entry name" value="DEAD/DEAH_box_helicase_dom"/>
</dbReference>
<dbReference type="PROSITE" id="PS51194">
    <property type="entry name" value="HELICASE_CTER"/>
    <property type="match status" value="1"/>
</dbReference>
<dbReference type="PROSITE" id="PS51192">
    <property type="entry name" value="HELICASE_ATP_BIND_1"/>
    <property type="match status" value="1"/>
</dbReference>
<dbReference type="OrthoDB" id="7396459at2759"/>
<comment type="similarity">
    <text evidence="6">Belongs to the DEAD box helicase family.</text>
</comment>
<dbReference type="CDD" id="cd18787">
    <property type="entry name" value="SF2_C_DEAD"/>
    <property type="match status" value="1"/>
</dbReference>
<dbReference type="Gene3D" id="3.40.50.300">
    <property type="entry name" value="P-loop containing nucleotide triphosphate hydrolases"/>
    <property type="match status" value="2"/>
</dbReference>
<keyword evidence="4 6" id="KW-0067">ATP-binding</keyword>
<dbReference type="STRING" id="10195.A0A3M7REA4"/>
<dbReference type="EMBL" id="REGN01003574">
    <property type="protein sequence ID" value="RNA21860.1"/>
    <property type="molecule type" value="Genomic_DNA"/>
</dbReference>
<dbReference type="SMART" id="SM00490">
    <property type="entry name" value="HELICc"/>
    <property type="match status" value="1"/>
</dbReference>
<dbReference type="Proteomes" id="UP000276133">
    <property type="component" value="Unassembled WGS sequence"/>
</dbReference>
<evidence type="ECO:0000256" key="7">
    <source>
        <dbReference type="RuleBase" id="RU365068"/>
    </source>
</evidence>
<dbReference type="InterPro" id="IPR027417">
    <property type="entry name" value="P-loop_NTPase"/>
</dbReference>
<evidence type="ECO:0000256" key="8">
    <source>
        <dbReference type="SAM" id="MobiDB-lite"/>
    </source>
</evidence>
<dbReference type="GO" id="GO:0003723">
    <property type="term" value="F:RNA binding"/>
    <property type="evidence" value="ECO:0007669"/>
    <property type="project" value="UniProtKB-UniRule"/>
</dbReference>
<dbReference type="GO" id="GO:0016887">
    <property type="term" value="F:ATP hydrolysis activity"/>
    <property type="evidence" value="ECO:0007669"/>
    <property type="project" value="RHEA"/>
</dbReference>
<feature type="domain" description="Helicase C-terminal" evidence="10">
    <location>
        <begin position="241"/>
        <end position="413"/>
    </location>
</feature>
<dbReference type="Pfam" id="PF13959">
    <property type="entry name" value="CTE_SPB4"/>
    <property type="match status" value="1"/>
</dbReference>
<dbReference type="InterPro" id="IPR001650">
    <property type="entry name" value="Helicase_C-like"/>
</dbReference>
<protein>
    <recommendedName>
        <fullName evidence="7">ATP-dependent RNA helicase</fullName>
        <ecNumber evidence="7">3.6.4.13</ecNumber>
    </recommendedName>
</protein>
<keyword evidence="2 6" id="KW-0378">Hydrolase</keyword>
<evidence type="ECO:0000259" key="10">
    <source>
        <dbReference type="PROSITE" id="PS51194"/>
    </source>
</evidence>
<keyword evidence="3 6" id="KW-0347">Helicase</keyword>
<gene>
    <name evidence="11" type="ORF">BpHYR1_049519</name>
</gene>
<comment type="catalytic activity">
    <reaction evidence="7">
        <text>ATP + H2O = ADP + phosphate + H(+)</text>
        <dbReference type="Rhea" id="RHEA:13065"/>
        <dbReference type="ChEBI" id="CHEBI:15377"/>
        <dbReference type="ChEBI" id="CHEBI:15378"/>
        <dbReference type="ChEBI" id="CHEBI:30616"/>
        <dbReference type="ChEBI" id="CHEBI:43474"/>
        <dbReference type="ChEBI" id="CHEBI:456216"/>
        <dbReference type="EC" id="3.6.4.13"/>
    </reaction>
</comment>
<dbReference type="CDD" id="cd17960">
    <property type="entry name" value="DEADc_DDX55"/>
    <property type="match status" value="1"/>
</dbReference>
<feature type="compositionally biased region" description="Basic and acidic residues" evidence="8">
    <location>
        <begin position="497"/>
        <end position="506"/>
    </location>
</feature>
<dbReference type="AlphaFoldDB" id="A0A3M7REA4"/>
<evidence type="ECO:0000256" key="1">
    <source>
        <dbReference type="ARBA" id="ARBA00022741"/>
    </source>
</evidence>
<dbReference type="PROSITE" id="PS00039">
    <property type="entry name" value="DEAD_ATP_HELICASE"/>
    <property type="match status" value="1"/>
</dbReference>
<comment type="caution">
    <text evidence="11">The sequence shown here is derived from an EMBL/GenBank/DDBJ whole genome shotgun (WGS) entry which is preliminary data.</text>
</comment>